<organism evidence="2 3">
    <name type="scientific">Phytophthora oleae</name>
    <dbReference type="NCBI Taxonomy" id="2107226"/>
    <lineage>
        <taxon>Eukaryota</taxon>
        <taxon>Sar</taxon>
        <taxon>Stramenopiles</taxon>
        <taxon>Oomycota</taxon>
        <taxon>Peronosporomycetes</taxon>
        <taxon>Peronosporales</taxon>
        <taxon>Peronosporaceae</taxon>
        <taxon>Phytophthora</taxon>
    </lineage>
</organism>
<reference evidence="2 3" key="1">
    <citation type="submission" date="2024-09" db="EMBL/GenBank/DDBJ databases">
        <title>Genome sequencing and assembly of Phytophthora oleae, isolate VK10A, causative agent of rot of olive drupes.</title>
        <authorList>
            <person name="Conti Taguali S."/>
            <person name="Riolo M."/>
            <person name="La Spada F."/>
            <person name="Cacciola S.O."/>
            <person name="Dionisio G."/>
        </authorList>
    </citation>
    <scope>NUCLEOTIDE SEQUENCE [LARGE SCALE GENOMIC DNA]</scope>
    <source>
        <strain evidence="2 3">VK10A</strain>
    </source>
</reference>
<protein>
    <submittedName>
        <fullName evidence="2">Uncharacterized protein</fullName>
    </submittedName>
</protein>
<feature type="compositionally biased region" description="Polar residues" evidence="1">
    <location>
        <begin position="102"/>
        <end position="113"/>
    </location>
</feature>
<gene>
    <name evidence="2" type="ORF">V7S43_015659</name>
</gene>
<evidence type="ECO:0000313" key="3">
    <source>
        <dbReference type="Proteomes" id="UP001632037"/>
    </source>
</evidence>
<evidence type="ECO:0000256" key="1">
    <source>
        <dbReference type="SAM" id="MobiDB-lite"/>
    </source>
</evidence>
<evidence type="ECO:0000313" key="2">
    <source>
        <dbReference type="EMBL" id="KAL3659388.1"/>
    </source>
</evidence>
<comment type="caution">
    <text evidence="2">The sequence shown here is derived from an EMBL/GenBank/DDBJ whole genome shotgun (WGS) entry which is preliminary data.</text>
</comment>
<dbReference type="AlphaFoldDB" id="A0ABD3EY35"/>
<dbReference type="EMBL" id="JBIMZQ010000047">
    <property type="protein sequence ID" value="KAL3659388.1"/>
    <property type="molecule type" value="Genomic_DNA"/>
</dbReference>
<proteinExistence type="predicted"/>
<feature type="compositionally biased region" description="Basic and acidic residues" evidence="1">
    <location>
        <begin position="130"/>
        <end position="139"/>
    </location>
</feature>
<feature type="region of interest" description="Disordered" evidence="1">
    <location>
        <begin position="102"/>
        <end position="139"/>
    </location>
</feature>
<name>A0ABD3EY35_9STRA</name>
<dbReference type="Proteomes" id="UP001632037">
    <property type="component" value="Unassembled WGS sequence"/>
</dbReference>
<accession>A0ABD3EY35</accession>
<sequence>MSIAVKPSCLSAKANACNNASICTAVQLAASSGRPPTLSTPCLCMEVPSFLVCEGLGALRQGGQALLGSSPPLPSWDVRQRGNPWDPIATAARVWIFRSSNSARQQRGAVNSLTRRRTQDIEAPTPASKDILERKAMAS</sequence>
<keyword evidence="3" id="KW-1185">Reference proteome</keyword>